<organism evidence="2 4">
    <name type="scientific">Xanthomonas fragariae</name>
    <dbReference type="NCBI Taxonomy" id="48664"/>
    <lineage>
        <taxon>Bacteria</taxon>
        <taxon>Pseudomonadati</taxon>
        <taxon>Pseudomonadota</taxon>
        <taxon>Gammaproteobacteria</taxon>
        <taxon>Lysobacterales</taxon>
        <taxon>Lysobacteraceae</taxon>
        <taxon>Xanthomonas</taxon>
    </lineage>
</organism>
<evidence type="ECO:0000313" key="1">
    <source>
        <dbReference type="EMBL" id="SMQ97730.1"/>
    </source>
</evidence>
<name>A0A1Y6HMS2_9XANT</name>
<proteinExistence type="predicted"/>
<protein>
    <submittedName>
        <fullName evidence="2">Uncharacterized protein</fullName>
    </submittedName>
</protein>
<keyword evidence="3" id="KW-1185">Reference proteome</keyword>
<accession>A0A1Y6HMS2</accession>
<dbReference type="EMBL" id="LT853882">
    <property type="protein sequence ID" value="SMQ97730.1"/>
    <property type="molecule type" value="Genomic_DNA"/>
</dbReference>
<evidence type="ECO:0000313" key="2">
    <source>
        <dbReference type="EMBL" id="SMR04809.1"/>
    </source>
</evidence>
<dbReference type="Proteomes" id="UP000195953">
    <property type="component" value="Chromosome 1"/>
</dbReference>
<reference evidence="1 3" key="2">
    <citation type="submission" date="2017-05" db="EMBL/GenBank/DDBJ databases">
        <authorList>
            <person name="Blom J."/>
        </authorList>
    </citation>
    <scope>NUCLEOTIDE SEQUENCE [LARGE SCALE GENOMIC DNA]</scope>
    <source>
        <strain evidence="1">PD885</strain>
    </source>
</reference>
<evidence type="ECO:0000313" key="4">
    <source>
        <dbReference type="Proteomes" id="UP000195953"/>
    </source>
</evidence>
<evidence type="ECO:0000313" key="3">
    <source>
        <dbReference type="Proteomes" id="UP000195877"/>
    </source>
</evidence>
<dbReference type="EMBL" id="LT853885">
    <property type="protein sequence ID" value="SMR04809.1"/>
    <property type="molecule type" value="Genomic_DNA"/>
</dbReference>
<reference evidence="2 4" key="1">
    <citation type="submission" date="2017-05" db="EMBL/GenBank/DDBJ databases">
        <authorList>
            <person name="Song R."/>
            <person name="Chenine A.L."/>
            <person name="Ruprecht R.M."/>
        </authorList>
    </citation>
    <scope>NUCLEOTIDE SEQUENCE [LARGE SCALE GENOMIC DNA]</scope>
    <source>
        <strain evidence="2">PD5205</strain>
    </source>
</reference>
<gene>
    <name evidence="2" type="ORF">PD5205_03534</name>
    <name evidence="1" type="ORF">PD885_00461</name>
</gene>
<dbReference type="Proteomes" id="UP000195877">
    <property type="component" value="Chromosome 1"/>
</dbReference>
<dbReference type="AlphaFoldDB" id="A0A1Y6HMS2"/>
<sequence>MTVPARVPLERSCLCSANSLRLRHLRTGFAIDRSRCSILENWIGSASNRREASSSLAPMRESWRCSVDIPEPHQLDQIQQRAVFFIMKRAKKCGAQRAAIVGRMPRAPTKACQSRRLARWRAWAPVRPECRRPQRPLASSANWQLDRISAVAPKHVLCVRRRDRARIRPRTSHRRRLPPPRCITTARPPTVVLIILNFGVRLRLSPKGQQSSSLLLQTLQLHTPQFM</sequence>